<gene>
    <name evidence="2" type="ORF">CHR53_25795</name>
</gene>
<organism evidence="2 3">
    <name type="scientific">Neobacillus mesonae</name>
    <dbReference type="NCBI Taxonomy" id="1193713"/>
    <lineage>
        <taxon>Bacteria</taxon>
        <taxon>Bacillati</taxon>
        <taxon>Bacillota</taxon>
        <taxon>Bacilli</taxon>
        <taxon>Bacillales</taxon>
        <taxon>Bacillaceae</taxon>
        <taxon>Neobacillus</taxon>
    </lineage>
</organism>
<dbReference type="PANTHER" id="PTHR41700">
    <property type="entry name" value="GCN5-RELATED N-ACETYLTRANSFERASE"/>
    <property type="match status" value="1"/>
</dbReference>
<dbReference type="PROSITE" id="PS51186">
    <property type="entry name" value="GNAT"/>
    <property type="match status" value="1"/>
</dbReference>
<reference evidence="2 3" key="1">
    <citation type="submission" date="2017-07" db="EMBL/GenBank/DDBJ databases">
        <title>The complete genome sequence of Bacillus mesonae strain H20-5, an efficient strain improving plant abiotic stress resistance.</title>
        <authorList>
            <person name="Kim S.Y."/>
            <person name="Song H."/>
            <person name="Sang M.K."/>
            <person name="Weon H.-Y."/>
            <person name="Song J."/>
        </authorList>
    </citation>
    <scope>NUCLEOTIDE SEQUENCE [LARGE SCALE GENOMIC DNA]</scope>
    <source>
        <strain evidence="2 3">H20-5</strain>
    </source>
</reference>
<dbReference type="Proteomes" id="UP000282892">
    <property type="component" value="Chromosome"/>
</dbReference>
<dbReference type="SUPFAM" id="SSF55729">
    <property type="entry name" value="Acyl-CoA N-acyltransferases (Nat)"/>
    <property type="match status" value="1"/>
</dbReference>
<accession>A0A3Q9QYD6</accession>
<dbReference type="OrthoDB" id="9797990at2"/>
<evidence type="ECO:0000313" key="2">
    <source>
        <dbReference type="EMBL" id="AZU64371.1"/>
    </source>
</evidence>
<dbReference type="STRING" id="1193713.GCA_001636315_02059"/>
<keyword evidence="3" id="KW-1185">Reference proteome</keyword>
<dbReference type="KEGG" id="nmk:CHR53_25795"/>
<dbReference type="InterPro" id="IPR038764">
    <property type="entry name" value="GNAT_N_AcTrfase_prd"/>
</dbReference>
<keyword evidence="2" id="KW-0808">Transferase</keyword>
<proteinExistence type="predicted"/>
<dbReference type="Pfam" id="PF00583">
    <property type="entry name" value="Acetyltransf_1"/>
    <property type="match status" value="1"/>
</dbReference>
<feature type="domain" description="N-acetyltransferase" evidence="1">
    <location>
        <begin position="5"/>
        <end position="174"/>
    </location>
</feature>
<dbReference type="InterPro" id="IPR016181">
    <property type="entry name" value="Acyl_CoA_acyltransferase"/>
</dbReference>
<dbReference type="EMBL" id="CP022572">
    <property type="protein sequence ID" value="AZU64371.1"/>
    <property type="molecule type" value="Genomic_DNA"/>
</dbReference>
<dbReference type="Gene3D" id="3.40.630.30">
    <property type="match status" value="1"/>
</dbReference>
<sequence length="277" mass="31376">MAETIELRQLTTINELQQVQQLEEAVWNMKPIPIHQTLTAVKNGGIMVGAYQGEKLIGFSYGFAGFQNGRTYLCSHMLGIDEGLRGQGIGALLKEAQKQAAIDKGYKVITWTYDPLESVNAFLNLSKLKAICSTYIENCYGDMEDSLNQGLASDRFQVEWWIQSSHVAERNMDDAAAAKRIPYELTAAGQPKLVNVDASLLIEQEAWLIPIPKHFQEIKKDHLELALDWRLKTRRIFQTLFNKGYAAVKVVKTADEPVHYYLVKKRDTLPLESEDQK</sequence>
<dbReference type="AlphaFoldDB" id="A0A3Q9QYD6"/>
<evidence type="ECO:0000259" key="1">
    <source>
        <dbReference type="PROSITE" id="PS51186"/>
    </source>
</evidence>
<dbReference type="CDD" id="cd04301">
    <property type="entry name" value="NAT_SF"/>
    <property type="match status" value="1"/>
</dbReference>
<dbReference type="InterPro" id="IPR000182">
    <property type="entry name" value="GNAT_dom"/>
</dbReference>
<name>A0A3Q9QYD6_9BACI</name>
<dbReference type="GO" id="GO:0016747">
    <property type="term" value="F:acyltransferase activity, transferring groups other than amino-acyl groups"/>
    <property type="evidence" value="ECO:0007669"/>
    <property type="project" value="InterPro"/>
</dbReference>
<dbReference type="RefSeq" id="WP_127489093.1">
    <property type="nucleotide sequence ID" value="NZ_CP022572.1"/>
</dbReference>
<evidence type="ECO:0000313" key="3">
    <source>
        <dbReference type="Proteomes" id="UP000282892"/>
    </source>
</evidence>
<dbReference type="PANTHER" id="PTHR41700:SF1">
    <property type="entry name" value="N-ACETYLTRANSFERASE DOMAIN-CONTAINING PROTEIN"/>
    <property type="match status" value="1"/>
</dbReference>
<protein>
    <submittedName>
        <fullName evidence="2">GNAT family N-acetyltransferase</fullName>
    </submittedName>
</protein>